<accession>A0A3B0CIQ6</accession>
<name>A0A3B0CIQ6_9BACL</name>
<comment type="caution">
    <text evidence="1">The sequence shown here is derived from an EMBL/GenBank/DDBJ whole genome shotgun (WGS) entry which is preliminary data.</text>
</comment>
<dbReference type="Gene3D" id="3.30.70.360">
    <property type="match status" value="1"/>
</dbReference>
<dbReference type="RefSeq" id="WP_120747922.1">
    <property type="nucleotide sequence ID" value="NZ_RBAH01000009.1"/>
</dbReference>
<dbReference type="GO" id="GO:0016787">
    <property type="term" value="F:hydrolase activity"/>
    <property type="evidence" value="ECO:0007669"/>
    <property type="project" value="UniProtKB-KW"/>
</dbReference>
<sequence>MNRSSLSQRIGQWIEDNKTASAELASRLVRIPSVNHPPHGNEYAYQQYFAECLHNLGAEVTVYELDTVPGLREHPAFMSSRQYANRPNVHGLFPGSGGGRSLVFSGHADTVYEGTEPWQDGPFEGAIRDGRLYGRGSYDMKGGMAAALEAGRCLNQLGIRLKGSVYIESVVDEEHGGANGTLAGRLMGVNPDMAVIPEPTNLVPYPAHLGGGIWKAEFSGKSGIGFNGEELISALDATVAFAMLLQKFAAKLNEQIKPHPLWSESNRALEVVVLSILSGDTKRELQEKLPADGKLNFWIEGYPGMTDRQILDMLWAYYESELPNYPILAKCRPRITPLIRYLDGSEMKAGELTDQFLGAVKRSGTTALEREPASLQGSPFACDGFMFNLHSPTPALILGPSGSNAHAADEYMDLDSYYKLIRWFAELMLDWCEAEGE</sequence>
<dbReference type="InterPro" id="IPR002933">
    <property type="entry name" value="Peptidase_M20"/>
</dbReference>
<protein>
    <submittedName>
        <fullName evidence="1">M20/M25/M40 family metallo-hydrolase</fullName>
    </submittedName>
</protein>
<reference evidence="1 2" key="1">
    <citation type="journal article" date="2007" name="Int. J. Syst. Evol. Microbiol.">
        <title>Paenibacillus ginsengarvi sp. nov., isolated from soil from ginseng cultivation.</title>
        <authorList>
            <person name="Yoon M.H."/>
            <person name="Ten L.N."/>
            <person name="Im W.T."/>
        </authorList>
    </citation>
    <scope>NUCLEOTIDE SEQUENCE [LARGE SCALE GENOMIC DNA]</scope>
    <source>
        <strain evidence="1 2">KCTC 13059</strain>
    </source>
</reference>
<keyword evidence="1" id="KW-0378">Hydrolase</keyword>
<dbReference type="Proteomes" id="UP000282311">
    <property type="component" value="Unassembled WGS sequence"/>
</dbReference>
<dbReference type="PANTHER" id="PTHR43808:SF25">
    <property type="entry name" value="PEPTIDASE M20 DIMERISATION DOMAIN-CONTAINING PROTEIN"/>
    <property type="match status" value="1"/>
</dbReference>
<dbReference type="Pfam" id="PF01546">
    <property type="entry name" value="Peptidase_M20"/>
    <property type="match status" value="1"/>
</dbReference>
<dbReference type="SUPFAM" id="SSF53187">
    <property type="entry name" value="Zn-dependent exopeptidases"/>
    <property type="match status" value="1"/>
</dbReference>
<proteinExistence type="predicted"/>
<dbReference type="InterPro" id="IPR050072">
    <property type="entry name" value="Peptidase_M20A"/>
</dbReference>
<gene>
    <name evidence="1" type="ORF">D7M11_14355</name>
</gene>
<dbReference type="AlphaFoldDB" id="A0A3B0CIQ6"/>
<dbReference type="OrthoDB" id="9792335at2"/>
<evidence type="ECO:0000313" key="1">
    <source>
        <dbReference type="EMBL" id="RKN84187.1"/>
    </source>
</evidence>
<dbReference type="PANTHER" id="PTHR43808">
    <property type="entry name" value="ACETYLORNITHINE DEACETYLASE"/>
    <property type="match status" value="1"/>
</dbReference>
<dbReference type="EMBL" id="RBAH01000009">
    <property type="protein sequence ID" value="RKN84187.1"/>
    <property type="molecule type" value="Genomic_DNA"/>
</dbReference>
<evidence type="ECO:0000313" key="2">
    <source>
        <dbReference type="Proteomes" id="UP000282311"/>
    </source>
</evidence>
<dbReference type="Gene3D" id="3.40.630.10">
    <property type="entry name" value="Zn peptidases"/>
    <property type="match status" value="1"/>
</dbReference>
<organism evidence="1 2">
    <name type="scientific">Paenibacillus ginsengarvi</name>
    <dbReference type="NCBI Taxonomy" id="400777"/>
    <lineage>
        <taxon>Bacteria</taxon>
        <taxon>Bacillati</taxon>
        <taxon>Bacillota</taxon>
        <taxon>Bacilli</taxon>
        <taxon>Bacillales</taxon>
        <taxon>Paenibacillaceae</taxon>
        <taxon>Paenibacillus</taxon>
    </lineage>
</organism>
<keyword evidence="2" id="KW-1185">Reference proteome</keyword>